<evidence type="ECO:0000259" key="3">
    <source>
        <dbReference type="Pfam" id="PF18715"/>
    </source>
</evidence>
<dbReference type="InterPro" id="IPR040629">
    <property type="entry name" value="Phage_spike"/>
</dbReference>
<evidence type="ECO:0000313" key="5">
    <source>
        <dbReference type="Proteomes" id="UP000198515"/>
    </source>
</evidence>
<organism evidence="4 5">
    <name type="scientific">Kosakonia oryziphila</name>
    <dbReference type="NCBI Taxonomy" id="1005667"/>
    <lineage>
        <taxon>Bacteria</taxon>
        <taxon>Pseudomonadati</taxon>
        <taxon>Pseudomonadota</taxon>
        <taxon>Gammaproteobacteria</taxon>
        <taxon>Enterobacterales</taxon>
        <taxon>Enterobacteriaceae</taxon>
        <taxon>Kosakonia</taxon>
    </lineage>
</organism>
<accession>A0A1C4G1Q1</accession>
<feature type="domain" description="Gp5/Type VI secretion system Vgr protein OB-fold" evidence="2">
    <location>
        <begin position="15"/>
        <end position="82"/>
    </location>
</feature>
<dbReference type="InterPro" id="IPR037026">
    <property type="entry name" value="Vgr_OB-fold_dom_sf"/>
</dbReference>
<gene>
    <name evidence="4" type="ORF">GA0061070_104831</name>
</gene>
<feature type="region of interest" description="Disordered" evidence="1">
    <location>
        <begin position="163"/>
        <end position="194"/>
    </location>
</feature>
<name>A0A1C4G1Q1_9ENTR</name>
<dbReference type="Proteomes" id="UP000198515">
    <property type="component" value="Unassembled WGS sequence"/>
</dbReference>
<evidence type="ECO:0000256" key="1">
    <source>
        <dbReference type="SAM" id="MobiDB-lite"/>
    </source>
</evidence>
<dbReference type="Pfam" id="PF18715">
    <property type="entry name" value="Phage_spike"/>
    <property type="match status" value="1"/>
</dbReference>
<dbReference type="InterPro" id="IPR013046">
    <property type="entry name" value="GpV/Gp45"/>
</dbReference>
<evidence type="ECO:0000259" key="2">
    <source>
        <dbReference type="Pfam" id="PF04717"/>
    </source>
</evidence>
<dbReference type="AlphaFoldDB" id="A0A1C4G1Q1"/>
<feature type="domain" description="Phage spike trimer" evidence="3">
    <location>
        <begin position="119"/>
        <end position="171"/>
    </location>
</feature>
<protein>
    <submittedName>
        <fullName evidence="4">Phage baseplate assembly protein V</fullName>
    </submittedName>
</protein>
<proteinExistence type="predicted"/>
<reference evidence="5" key="1">
    <citation type="submission" date="2016-08" db="EMBL/GenBank/DDBJ databases">
        <authorList>
            <person name="Varghese N."/>
            <person name="Submissions Spin"/>
        </authorList>
    </citation>
    <scope>NUCLEOTIDE SEQUENCE [LARGE SCALE GENOMIC DNA]</scope>
    <source>
        <strain evidence="5">REICA_142</strain>
    </source>
</reference>
<keyword evidence="5" id="KW-1185">Reference proteome</keyword>
<dbReference type="Gene3D" id="2.40.50.230">
    <property type="entry name" value="Gp5 N-terminal domain"/>
    <property type="match status" value="1"/>
</dbReference>
<evidence type="ECO:0000313" key="4">
    <source>
        <dbReference type="EMBL" id="SCC61795.1"/>
    </source>
</evidence>
<sequence>MDAAELIRLLENVVRTGTVTEIDVSRWRVRVESGGLTTTWLRWNAQRAGAFNVWLPPAVGEQVWLLCMGGNPETAIIGGSLYSNDNPAPGASATEMVMTAPDGARFHYDASAGALTVSGIKTARLEAAVSVTLDTPVVECTSLLKTRTFTVSEGGNLEGNFTHGSGTFTSNGVQVDNHQHGSVQRGGSWTEGTQ</sequence>
<dbReference type="InterPro" id="IPR006531">
    <property type="entry name" value="Gp5/Vgr_OB"/>
</dbReference>
<dbReference type="RefSeq" id="WP_090137607.1">
    <property type="nucleotide sequence ID" value="NZ_FMBC01000048.1"/>
</dbReference>
<dbReference type="EMBL" id="FMBC01000048">
    <property type="protein sequence ID" value="SCC61795.1"/>
    <property type="molecule type" value="Genomic_DNA"/>
</dbReference>
<dbReference type="OrthoDB" id="4931325at2"/>
<dbReference type="Pfam" id="PF04717">
    <property type="entry name" value="Phage_base_V"/>
    <property type="match status" value="1"/>
</dbReference>
<dbReference type="Gene3D" id="6.20.150.10">
    <property type="match status" value="1"/>
</dbReference>
<dbReference type="NCBIfam" id="TIGR01644">
    <property type="entry name" value="phage_P2_V"/>
    <property type="match status" value="1"/>
</dbReference>